<dbReference type="GO" id="GO:1990189">
    <property type="term" value="F:protein N-terminal-serine acetyltransferase activity"/>
    <property type="evidence" value="ECO:0007669"/>
    <property type="project" value="TreeGrafter"/>
</dbReference>
<dbReference type="AlphaFoldDB" id="A0A378STE9"/>
<dbReference type="Pfam" id="PF13302">
    <property type="entry name" value="Acetyltransf_3"/>
    <property type="match status" value="1"/>
</dbReference>
<dbReference type="GO" id="GO:0008999">
    <property type="term" value="F:protein-N-terminal-alanine acetyltransferase activity"/>
    <property type="evidence" value="ECO:0007669"/>
    <property type="project" value="TreeGrafter"/>
</dbReference>
<evidence type="ECO:0000313" key="2">
    <source>
        <dbReference type="EMBL" id="STZ45124.1"/>
    </source>
</evidence>
<proteinExistence type="predicted"/>
<dbReference type="Proteomes" id="UP000254291">
    <property type="component" value="Unassembled WGS sequence"/>
</dbReference>
<keyword evidence="2" id="KW-0808">Transferase</keyword>
<dbReference type="PANTHER" id="PTHR43441">
    <property type="entry name" value="RIBOSOMAL-PROTEIN-SERINE ACETYLTRANSFERASE"/>
    <property type="match status" value="1"/>
</dbReference>
<dbReference type="Gene3D" id="3.40.630.30">
    <property type="match status" value="1"/>
</dbReference>
<dbReference type="PANTHER" id="PTHR43441:SF2">
    <property type="entry name" value="FAMILY ACETYLTRANSFERASE, PUTATIVE (AFU_ORTHOLOGUE AFUA_7G00850)-RELATED"/>
    <property type="match status" value="1"/>
</dbReference>
<dbReference type="PROSITE" id="PS51186">
    <property type="entry name" value="GNAT"/>
    <property type="match status" value="1"/>
</dbReference>
<dbReference type="SUPFAM" id="SSF55729">
    <property type="entry name" value="Acyl-CoA N-acyltransferases (Nat)"/>
    <property type="match status" value="1"/>
</dbReference>
<organism evidence="2 3">
    <name type="scientific">Mycolicibacterium gilvum</name>
    <dbReference type="NCBI Taxonomy" id="1804"/>
    <lineage>
        <taxon>Bacteria</taxon>
        <taxon>Bacillati</taxon>
        <taxon>Actinomycetota</taxon>
        <taxon>Actinomycetes</taxon>
        <taxon>Mycobacteriales</taxon>
        <taxon>Mycobacteriaceae</taxon>
        <taxon>Mycolicibacterium</taxon>
    </lineage>
</organism>
<accession>A0A378STE9</accession>
<dbReference type="InterPro" id="IPR000182">
    <property type="entry name" value="GNAT_dom"/>
</dbReference>
<reference evidence="2 3" key="1">
    <citation type="submission" date="2018-06" db="EMBL/GenBank/DDBJ databases">
        <authorList>
            <consortium name="Pathogen Informatics"/>
            <person name="Doyle S."/>
        </authorList>
    </citation>
    <scope>NUCLEOTIDE SEQUENCE [LARGE SCALE GENOMIC DNA]</scope>
    <source>
        <strain evidence="2 3">NCTC10742</strain>
    </source>
</reference>
<dbReference type="InterPro" id="IPR051908">
    <property type="entry name" value="Ribosomal_N-acetyltransferase"/>
</dbReference>
<feature type="domain" description="N-acetyltransferase" evidence="1">
    <location>
        <begin position="38"/>
        <end position="193"/>
    </location>
</feature>
<sequence length="235" mass="26526">MAGHAENEFGQPVGVAVPDWAPVPPPDVDTLAGTYCTLEHLDVDRHHDDLYDAYSAAPDARDWTYLPVGPFPTAQSYREWAVAAAESRDPRHYAVIDNTTGRALGTLALMRHDYANGVIEVGFVMFSRALQRTPVSTEAQFLLMRYIFGLGYRRYEWKCDSLNEPSRRTAERLGFTYEGTFRHAVVYKGRNRDTAWFAMTDGDWPSAQASFATWLDPANFDSEGRQLQPLRIARA</sequence>
<dbReference type="FunFam" id="3.40.630.30:FF:000047">
    <property type="entry name" value="Acetyltransferase, GNAT family"/>
    <property type="match status" value="1"/>
</dbReference>
<name>A0A378STE9_9MYCO</name>
<evidence type="ECO:0000313" key="3">
    <source>
        <dbReference type="Proteomes" id="UP000254291"/>
    </source>
</evidence>
<dbReference type="RefSeq" id="WP_115328114.1">
    <property type="nucleotide sequence ID" value="NZ_JACKST010000143.1"/>
</dbReference>
<dbReference type="InterPro" id="IPR016181">
    <property type="entry name" value="Acyl_CoA_acyltransferase"/>
</dbReference>
<evidence type="ECO:0000259" key="1">
    <source>
        <dbReference type="PROSITE" id="PS51186"/>
    </source>
</evidence>
<protein>
    <submittedName>
        <fullName evidence="2">N-acetyltransferase GCN5</fullName>
    </submittedName>
</protein>
<dbReference type="EMBL" id="UGQM01000001">
    <property type="protein sequence ID" value="STZ45124.1"/>
    <property type="molecule type" value="Genomic_DNA"/>
</dbReference>
<gene>
    <name evidence="2" type="ORF">NCTC10742_04372</name>
</gene>